<gene>
    <name evidence="8" type="ORF">AO501_22220</name>
</gene>
<name>A0A0Q2LVT8_MYCGO</name>
<dbReference type="PROSITE" id="PS00217">
    <property type="entry name" value="SUGAR_TRANSPORT_2"/>
    <property type="match status" value="1"/>
</dbReference>
<keyword evidence="6" id="KW-0472">Membrane</keyword>
<keyword evidence="3" id="KW-1003">Cell membrane</keyword>
<dbReference type="InterPro" id="IPR011701">
    <property type="entry name" value="MFS"/>
</dbReference>
<comment type="caution">
    <text evidence="8">The sequence shown here is derived from an EMBL/GenBank/DDBJ whole genome shotgun (WGS) entry which is preliminary data.</text>
</comment>
<keyword evidence="2" id="KW-0813">Transport</keyword>
<keyword evidence="5" id="KW-1133">Transmembrane helix</keyword>
<dbReference type="PANTHER" id="PTHR43045:SF2">
    <property type="entry name" value="INNER MEMBRANE METABOLITE TRANSPORT PROTEIN YHJE"/>
    <property type="match status" value="1"/>
</dbReference>
<dbReference type="SUPFAM" id="SSF103473">
    <property type="entry name" value="MFS general substrate transporter"/>
    <property type="match status" value="1"/>
</dbReference>
<dbReference type="GO" id="GO:0005886">
    <property type="term" value="C:plasma membrane"/>
    <property type="evidence" value="ECO:0007669"/>
    <property type="project" value="UniProtKB-SubCell"/>
</dbReference>
<dbReference type="STRING" id="1778.A9W97_16545"/>
<evidence type="ECO:0000256" key="6">
    <source>
        <dbReference type="ARBA" id="ARBA00023136"/>
    </source>
</evidence>
<dbReference type="Pfam" id="PF07690">
    <property type="entry name" value="MFS_1"/>
    <property type="match status" value="1"/>
</dbReference>
<dbReference type="GO" id="GO:0022857">
    <property type="term" value="F:transmembrane transporter activity"/>
    <property type="evidence" value="ECO:0007669"/>
    <property type="project" value="InterPro"/>
</dbReference>
<dbReference type="Proteomes" id="UP000051677">
    <property type="component" value="Unassembled WGS sequence"/>
</dbReference>
<dbReference type="PROSITE" id="PS50850">
    <property type="entry name" value="MFS"/>
    <property type="match status" value="1"/>
</dbReference>
<sequence>MRVEGGAVNVRRIAFACMVGTTVEFYDFYIYGTAAALTFPTVFFPNLSPALATVASMGTFAAAFVSRPLGGAVFGHFGDRIGRKKTLVATLLIMGLSTVAVGLTPGAATIGVAAPLTVLMLRLLQGIAVGGEWAGSALLAAEYAPADQRGRYGIFTAVGAGIAMVLTGVTFLLVNATVGETSPAFLSWGWRIPFLLSGLLVAFALYVRVSIEETPVFTAQAAPPRVPLAEVLRQQWGTVLLASGSFVALFAFVFMAGTYLTGYAHSQLGLSRNAILFAGLLGGLVWTAVVPVSAGLSDRVGRRPVILAGWALGLPWSFAVLPLIDADNATLFAVAIAGTYGIAAFAYAPMTSFVPELFTTSHRYTGAGLAINISGILGGAVPPLIAEPLSVRYGSWSIGLMLAMLVVLSLWCTYRLPETRGTSLDQVIAPAISRSGGSHAELRRDASD</sequence>
<protein>
    <submittedName>
        <fullName evidence="8">MFS transporter</fullName>
    </submittedName>
</protein>
<feature type="domain" description="Major facilitator superfamily (MFS) profile" evidence="7">
    <location>
        <begin position="13"/>
        <end position="420"/>
    </location>
</feature>
<keyword evidence="4" id="KW-0812">Transmembrane</keyword>
<proteinExistence type="predicted"/>
<dbReference type="CDD" id="cd17369">
    <property type="entry name" value="MFS_ShiA_like"/>
    <property type="match status" value="1"/>
</dbReference>
<organism evidence="8 9">
    <name type="scientific">Mycobacterium gordonae</name>
    <dbReference type="NCBI Taxonomy" id="1778"/>
    <lineage>
        <taxon>Bacteria</taxon>
        <taxon>Bacillati</taxon>
        <taxon>Actinomycetota</taxon>
        <taxon>Actinomycetes</taxon>
        <taxon>Mycobacteriales</taxon>
        <taxon>Mycobacteriaceae</taxon>
        <taxon>Mycobacterium</taxon>
    </lineage>
</organism>
<evidence type="ECO:0000256" key="4">
    <source>
        <dbReference type="ARBA" id="ARBA00022692"/>
    </source>
</evidence>
<reference evidence="8 9" key="1">
    <citation type="submission" date="2015-10" db="EMBL/GenBank/DDBJ databases">
        <title>Mycobacterium gordonae draft genome assembly.</title>
        <authorList>
            <person name="Ustinova V."/>
            <person name="Smirnova T."/>
            <person name="Blagodatskikh K."/>
            <person name="Varlamov D."/>
            <person name="Larionova E."/>
            <person name="Chernousova L."/>
        </authorList>
    </citation>
    <scope>NUCLEOTIDE SEQUENCE [LARGE SCALE GENOMIC DNA]</scope>
    <source>
        <strain evidence="8 9">CTRI 14-8773</strain>
    </source>
</reference>
<evidence type="ECO:0000313" key="9">
    <source>
        <dbReference type="Proteomes" id="UP000051677"/>
    </source>
</evidence>
<accession>A0A0Q2LVT8</accession>
<dbReference type="InterPro" id="IPR005829">
    <property type="entry name" value="Sugar_transporter_CS"/>
</dbReference>
<evidence type="ECO:0000256" key="5">
    <source>
        <dbReference type="ARBA" id="ARBA00022989"/>
    </source>
</evidence>
<evidence type="ECO:0000256" key="3">
    <source>
        <dbReference type="ARBA" id="ARBA00022475"/>
    </source>
</evidence>
<dbReference type="AlphaFoldDB" id="A0A0Q2LVT8"/>
<dbReference type="Gene3D" id="1.20.1250.20">
    <property type="entry name" value="MFS general substrate transporter like domains"/>
    <property type="match status" value="1"/>
</dbReference>
<dbReference type="PANTHER" id="PTHR43045">
    <property type="entry name" value="SHIKIMATE TRANSPORTER"/>
    <property type="match status" value="1"/>
</dbReference>
<comment type="subcellular location">
    <subcellularLocation>
        <location evidence="1">Cell membrane</location>
        <topology evidence="1">Multi-pass membrane protein</topology>
    </subcellularLocation>
</comment>
<dbReference type="InterPro" id="IPR020846">
    <property type="entry name" value="MFS_dom"/>
</dbReference>
<evidence type="ECO:0000256" key="2">
    <source>
        <dbReference type="ARBA" id="ARBA00022448"/>
    </source>
</evidence>
<evidence type="ECO:0000313" key="8">
    <source>
        <dbReference type="EMBL" id="KQH79890.1"/>
    </source>
</evidence>
<dbReference type="PROSITE" id="PS00216">
    <property type="entry name" value="SUGAR_TRANSPORT_1"/>
    <property type="match status" value="1"/>
</dbReference>
<dbReference type="EMBL" id="LKTM01000057">
    <property type="protein sequence ID" value="KQH79890.1"/>
    <property type="molecule type" value="Genomic_DNA"/>
</dbReference>
<dbReference type="InterPro" id="IPR036259">
    <property type="entry name" value="MFS_trans_sf"/>
</dbReference>
<evidence type="ECO:0000256" key="1">
    <source>
        <dbReference type="ARBA" id="ARBA00004651"/>
    </source>
</evidence>
<evidence type="ECO:0000259" key="7">
    <source>
        <dbReference type="PROSITE" id="PS50850"/>
    </source>
</evidence>